<dbReference type="Gene3D" id="3.40.30.10">
    <property type="entry name" value="Glutaredoxin"/>
    <property type="match status" value="1"/>
</dbReference>
<dbReference type="InterPro" id="IPR036249">
    <property type="entry name" value="Thioredoxin-like_sf"/>
</dbReference>
<feature type="domain" description="Thioredoxin" evidence="5">
    <location>
        <begin position="80"/>
        <end position="269"/>
    </location>
</feature>
<dbReference type="SUPFAM" id="SSF52833">
    <property type="entry name" value="Thioredoxin-like"/>
    <property type="match status" value="1"/>
</dbReference>
<organism evidence="6 7">
    <name type="scientific">Novosphingobium capsulatum</name>
    <dbReference type="NCBI Taxonomy" id="13688"/>
    <lineage>
        <taxon>Bacteria</taxon>
        <taxon>Pseudomonadati</taxon>
        <taxon>Pseudomonadota</taxon>
        <taxon>Alphaproteobacteria</taxon>
        <taxon>Sphingomonadales</taxon>
        <taxon>Sphingomonadaceae</taxon>
        <taxon>Novosphingobium</taxon>
    </lineage>
</organism>
<dbReference type="PROSITE" id="PS51318">
    <property type="entry name" value="TAT"/>
    <property type="match status" value="1"/>
</dbReference>
<dbReference type="InterPro" id="IPR041205">
    <property type="entry name" value="ScsC_N"/>
</dbReference>
<keyword evidence="4" id="KW-0676">Redox-active center</keyword>
<dbReference type="Pfam" id="PF18312">
    <property type="entry name" value="ScsC_N"/>
    <property type="match status" value="1"/>
</dbReference>
<accession>A0ABU1ML56</accession>
<dbReference type="InterPro" id="IPR001853">
    <property type="entry name" value="DSBA-like_thioredoxin_dom"/>
</dbReference>
<dbReference type="GO" id="GO:0016853">
    <property type="term" value="F:isomerase activity"/>
    <property type="evidence" value="ECO:0007669"/>
    <property type="project" value="UniProtKB-KW"/>
</dbReference>
<dbReference type="Proteomes" id="UP001184150">
    <property type="component" value="Unassembled WGS sequence"/>
</dbReference>
<gene>
    <name evidence="6" type="ORF">J2792_001518</name>
</gene>
<keyword evidence="6" id="KW-0413">Isomerase</keyword>
<dbReference type="RefSeq" id="WP_084390778.1">
    <property type="nucleotide sequence ID" value="NZ_CP140000.1"/>
</dbReference>
<keyword evidence="7" id="KW-1185">Reference proteome</keyword>
<name>A0ABU1ML56_9SPHN</name>
<protein>
    <submittedName>
        <fullName evidence="6">Protein-disulfide isomerase</fullName>
    </submittedName>
</protein>
<dbReference type="Pfam" id="PF01323">
    <property type="entry name" value="DSBA"/>
    <property type="match status" value="1"/>
</dbReference>
<evidence type="ECO:0000256" key="1">
    <source>
        <dbReference type="ARBA" id="ARBA00022729"/>
    </source>
</evidence>
<keyword evidence="3" id="KW-1015">Disulfide bond</keyword>
<dbReference type="InterPro" id="IPR006311">
    <property type="entry name" value="TAT_signal"/>
</dbReference>
<comment type="caution">
    <text evidence="6">The sequence shown here is derived from an EMBL/GenBank/DDBJ whole genome shotgun (WGS) entry which is preliminary data.</text>
</comment>
<dbReference type="EMBL" id="JAVDRD010000003">
    <property type="protein sequence ID" value="MDR6510652.1"/>
    <property type="molecule type" value="Genomic_DNA"/>
</dbReference>
<evidence type="ECO:0000313" key="6">
    <source>
        <dbReference type="EMBL" id="MDR6510652.1"/>
    </source>
</evidence>
<dbReference type="PROSITE" id="PS51352">
    <property type="entry name" value="THIOREDOXIN_2"/>
    <property type="match status" value="1"/>
</dbReference>
<dbReference type="PANTHER" id="PTHR13887:SF14">
    <property type="entry name" value="DISULFIDE BOND FORMATION PROTEIN D"/>
    <property type="match status" value="1"/>
</dbReference>
<dbReference type="PANTHER" id="PTHR13887">
    <property type="entry name" value="GLUTATHIONE S-TRANSFERASE KAPPA"/>
    <property type="match status" value="1"/>
</dbReference>
<keyword evidence="2" id="KW-0560">Oxidoreductase</keyword>
<sequence length="276" mass="28768">MTAPAQRRSFVVLLVLVAAVAAALAWWVASSRHRDAVAQTETAQLDEAQLTKALADAGIDGKERKALEGLVRQTLLDHPEILSDAAARLEAREASSRVAPLRGALETPFPGAVLGNPQGRVTLVEFTDFACTYCRGSVADVEALVAANPDLKVVVRELPIISAQSVPAARMGLAAAAQGKYPQFHKAMFSGERPSPESITAAAGKAGLDTTAATAFAAQPGTMKELQRNLDLARQLGVSGTPAWVAGDQLLSGAVGKERLQQAIDAARSGDKAQGA</sequence>
<proteinExistence type="predicted"/>
<keyword evidence="1" id="KW-0732">Signal</keyword>
<reference evidence="6 7" key="1">
    <citation type="submission" date="2023-07" db="EMBL/GenBank/DDBJ databases">
        <title>Sorghum-associated microbial communities from plants grown in Nebraska, USA.</title>
        <authorList>
            <person name="Schachtman D."/>
        </authorList>
    </citation>
    <scope>NUCLEOTIDE SEQUENCE [LARGE SCALE GENOMIC DNA]</scope>
    <source>
        <strain evidence="6 7">DS1027</strain>
    </source>
</reference>
<dbReference type="InterPro" id="IPR013766">
    <property type="entry name" value="Thioredoxin_domain"/>
</dbReference>
<evidence type="ECO:0000256" key="4">
    <source>
        <dbReference type="ARBA" id="ARBA00023284"/>
    </source>
</evidence>
<evidence type="ECO:0000259" key="5">
    <source>
        <dbReference type="PROSITE" id="PS51352"/>
    </source>
</evidence>
<evidence type="ECO:0000256" key="3">
    <source>
        <dbReference type="ARBA" id="ARBA00023157"/>
    </source>
</evidence>
<evidence type="ECO:0000256" key="2">
    <source>
        <dbReference type="ARBA" id="ARBA00023002"/>
    </source>
</evidence>
<evidence type="ECO:0000313" key="7">
    <source>
        <dbReference type="Proteomes" id="UP001184150"/>
    </source>
</evidence>
<dbReference type="CDD" id="cd03023">
    <property type="entry name" value="DsbA_Com1_like"/>
    <property type="match status" value="1"/>
</dbReference>